<comment type="caution">
    <text evidence="4">The sequence shown here is derived from an EMBL/GenBank/DDBJ whole genome shotgun (WGS) entry which is preliminary data.</text>
</comment>
<evidence type="ECO:0000256" key="2">
    <source>
        <dbReference type="SAM" id="Phobius"/>
    </source>
</evidence>
<evidence type="ECO:0000313" key="4">
    <source>
        <dbReference type="EMBL" id="CAK9036662.1"/>
    </source>
</evidence>
<name>A0ABP0LD32_9DINO</name>
<dbReference type="Pfam" id="PF07727">
    <property type="entry name" value="RVT_2"/>
    <property type="match status" value="1"/>
</dbReference>
<gene>
    <name evidence="4" type="ORF">CCMP2556_LOCUS20372</name>
</gene>
<feature type="non-terminal residue" evidence="4">
    <location>
        <position position="371"/>
    </location>
</feature>
<evidence type="ECO:0000259" key="3">
    <source>
        <dbReference type="Pfam" id="PF07727"/>
    </source>
</evidence>
<organism evidence="4 5">
    <name type="scientific">Durusdinium trenchii</name>
    <dbReference type="NCBI Taxonomy" id="1381693"/>
    <lineage>
        <taxon>Eukaryota</taxon>
        <taxon>Sar</taxon>
        <taxon>Alveolata</taxon>
        <taxon>Dinophyceae</taxon>
        <taxon>Suessiales</taxon>
        <taxon>Symbiodiniaceae</taxon>
        <taxon>Durusdinium</taxon>
    </lineage>
</organism>
<reference evidence="4 5" key="1">
    <citation type="submission" date="2024-02" db="EMBL/GenBank/DDBJ databases">
        <authorList>
            <person name="Chen Y."/>
            <person name="Shah S."/>
            <person name="Dougan E. K."/>
            <person name="Thang M."/>
            <person name="Chan C."/>
        </authorList>
    </citation>
    <scope>NUCLEOTIDE SEQUENCE [LARGE SCALE GENOMIC DNA]</scope>
</reference>
<keyword evidence="2" id="KW-0812">Transmembrane</keyword>
<dbReference type="InterPro" id="IPR013103">
    <property type="entry name" value="RVT_2"/>
</dbReference>
<keyword evidence="2" id="KW-1133">Transmembrane helix</keyword>
<dbReference type="Proteomes" id="UP001642484">
    <property type="component" value="Unassembled WGS sequence"/>
</dbReference>
<accession>A0ABP0LD32</accession>
<keyword evidence="2" id="KW-0472">Membrane</keyword>
<feature type="transmembrane region" description="Helical" evidence="2">
    <location>
        <begin position="325"/>
        <end position="344"/>
    </location>
</feature>
<feature type="region of interest" description="Disordered" evidence="1">
    <location>
        <begin position="104"/>
        <end position="127"/>
    </location>
</feature>
<sequence length="371" mass="41581">PAMSTVLWRRTLDAVAGELLFEGPVQPELEEDESHHFKEPLNTVTELWHSGKSAALTTSFLGYDDSLEEVSEGWDGSFENPFTGKNIFYKIYVTDLAKGVGDFNSSLSDSSTDEEDMTSGGPKFSKGMTLTRQEQKAIEKELQCSDIMKQSPDYIEAFVDAARKEATSFQTWKSLRAVYRDKSKGVAPLRAKCRVVIRGNQDPDLRSITGNAPTPSRLSELLLLAIYVSGANGKAFKTQTLWKLWTGDVSTAFLQGQQNMEEREGKIFTRPPSDEIVKRAGVFQSALFEITGNVYGLANAPYTWTAEVERRLVALGFRVRLFDRMMFYCVNASGFTCAVLVVYVDDFLLTHDPSFPFQRFVEAFTWGSQGY</sequence>
<feature type="non-terminal residue" evidence="4">
    <location>
        <position position="1"/>
    </location>
</feature>
<feature type="domain" description="Reverse transcriptase Ty1/copia-type" evidence="3">
    <location>
        <begin position="176"/>
        <end position="352"/>
    </location>
</feature>
<evidence type="ECO:0000313" key="5">
    <source>
        <dbReference type="Proteomes" id="UP001642484"/>
    </source>
</evidence>
<dbReference type="EMBL" id="CAXAMN010011917">
    <property type="protein sequence ID" value="CAK9036662.1"/>
    <property type="molecule type" value="Genomic_DNA"/>
</dbReference>
<proteinExistence type="predicted"/>
<protein>
    <recommendedName>
        <fullName evidence="3">Reverse transcriptase Ty1/copia-type domain-containing protein</fullName>
    </recommendedName>
</protein>
<evidence type="ECO:0000256" key="1">
    <source>
        <dbReference type="SAM" id="MobiDB-lite"/>
    </source>
</evidence>
<keyword evidence="5" id="KW-1185">Reference proteome</keyword>